<organism evidence="2 3">
    <name type="scientific">Rhizophagus clarus</name>
    <dbReference type="NCBI Taxonomy" id="94130"/>
    <lineage>
        <taxon>Eukaryota</taxon>
        <taxon>Fungi</taxon>
        <taxon>Fungi incertae sedis</taxon>
        <taxon>Mucoromycota</taxon>
        <taxon>Glomeromycotina</taxon>
        <taxon>Glomeromycetes</taxon>
        <taxon>Glomerales</taxon>
        <taxon>Glomeraceae</taxon>
        <taxon>Rhizophagus</taxon>
    </lineage>
</organism>
<feature type="compositionally biased region" description="Basic and acidic residues" evidence="1">
    <location>
        <begin position="313"/>
        <end position="343"/>
    </location>
</feature>
<dbReference type="EMBL" id="BEXD01003735">
    <property type="protein sequence ID" value="GBC01864.1"/>
    <property type="molecule type" value="Genomic_DNA"/>
</dbReference>
<name>A0A2Z6RI86_9GLOM</name>
<dbReference type="Proteomes" id="UP000247702">
    <property type="component" value="Unassembled WGS sequence"/>
</dbReference>
<feature type="region of interest" description="Disordered" evidence="1">
    <location>
        <begin position="192"/>
        <end position="255"/>
    </location>
</feature>
<keyword evidence="3" id="KW-1185">Reference proteome</keyword>
<dbReference type="AlphaFoldDB" id="A0A2Z6RI86"/>
<sequence>MEVDHQSADKQYNAKNDQPEIIIISDDKNQLILVTINFIVYTESNNLPHIKKADKVYEIYKSLSKYSVLNGSDSSDNNEIFLHDLQSCSSTNSKDIRFMNELLGITAFSVKEQADRLVKTFGNAGHPLRFKALSQKTGIPNTLLSLIVNMGQRAIQATIDKHPLLQQRFSSNFEKIMEEAAHSVISCETEKIGSSSTQSQQKTPIISVNDFTTPNIDIDQPETSEKSLANDDKQDSSNKSHHNKTRSSGSNTKIKNINKILSKAVKKIYVNNQISDDKKHQDVEKCCKIPFTFNHNEVNITLDWSYFPVVDKPKKSKNSDKTSIKVSPKTHEKISKPEKDLKKTSKNSKKKNKKKKKKFSDKKRNKNMDLIKFLLQFLN</sequence>
<feature type="compositionally biased region" description="Basic and acidic residues" evidence="1">
    <location>
        <begin position="223"/>
        <end position="238"/>
    </location>
</feature>
<protein>
    <submittedName>
        <fullName evidence="2">Uncharacterized protein</fullName>
    </submittedName>
</protein>
<reference evidence="2 3" key="1">
    <citation type="submission" date="2017-11" db="EMBL/GenBank/DDBJ databases">
        <title>The genome of Rhizophagus clarus HR1 reveals common genetic basis of auxotrophy among arbuscular mycorrhizal fungi.</title>
        <authorList>
            <person name="Kobayashi Y."/>
        </authorList>
    </citation>
    <scope>NUCLEOTIDE SEQUENCE [LARGE SCALE GENOMIC DNA]</scope>
    <source>
        <strain evidence="2 3">HR1</strain>
    </source>
</reference>
<comment type="caution">
    <text evidence="2">The sequence shown here is derived from an EMBL/GenBank/DDBJ whole genome shotgun (WGS) entry which is preliminary data.</text>
</comment>
<feature type="compositionally biased region" description="Polar residues" evidence="1">
    <location>
        <begin position="246"/>
        <end position="255"/>
    </location>
</feature>
<feature type="region of interest" description="Disordered" evidence="1">
    <location>
        <begin position="313"/>
        <end position="365"/>
    </location>
</feature>
<feature type="compositionally biased region" description="Polar residues" evidence="1">
    <location>
        <begin position="192"/>
        <end position="215"/>
    </location>
</feature>
<proteinExistence type="predicted"/>
<evidence type="ECO:0000313" key="2">
    <source>
        <dbReference type="EMBL" id="GBC01864.1"/>
    </source>
</evidence>
<evidence type="ECO:0000256" key="1">
    <source>
        <dbReference type="SAM" id="MobiDB-lite"/>
    </source>
</evidence>
<gene>
    <name evidence="2" type="ORF">RclHR1_04360009</name>
</gene>
<evidence type="ECO:0000313" key="3">
    <source>
        <dbReference type="Proteomes" id="UP000247702"/>
    </source>
</evidence>
<feature type="compositionally biased region" description="Basic residues" evidence="1">
    <location>
        <begin position="344"/>
        <end position="365"/>
    </location>
</feature>
<accession>A0A2Z6RI86</accession>